<feature type="compositionally biased region" description="Basic and acidic residues" evidence="2">
    <location>
        <begin position="242"/>
        <end position="293"/>
    </location>
</feature>
<dbReference type="GO" id="GO:0042026">
    <property type="term" value="P:protein refolding"/>
    <property type="evidence" value="ECO:0007669"/>
    <property type="project" value="TreeGrafter"/>
</dbReference>
<dbReference type="GO" id="GO:0005737">
    <property type="term" value="C:cytoplasm"/>
    <property type="evidence" value="ECO:0007669"/>
    <property type="project" value="TreeGrafter"/>
</dbReference>
<dbReference type="InterPro" id="IPR036869">
    <property type="entry name" value="J_dom_sf"/>
</dbReference>
<name>A0AAJ0CKR8_9HYPO</name>
<keyword evidence="5" id="KW-1185">Reference proteome</keyword>
<dbReference type="AlphaFoldDB" id="A0AAJ0CKR8"/>
<feature type="region of interest" description="Disordered" evidence="2">
    <location>
        <begin position="240"/>
        <end position="293"/>
    </location>
</feature>
<feature type="compositionally biased region" description="Polar residues" evidence="2">
    <location>
        <begin position="356"/>
        <end position="365"/>
    </location>
</feature>
<keyword evidence="1" id="KW-0175">Coiled coil</keyword>
<dbReference type="GO" id="GO:0051082">
    <property type="term" value="F:unfolded protein binding"/>
    <property type="evidence" value="ECO:0007669"/>
    <property type="project" value="TreeGrafter"/>
</dbReference>
<accession>A0AAJ0CKR8</accession>
<gene>
    <name evidence="4" type="ORF">QQS21_008701</name>
</gene>
<comment type="caution">
    <text evidence="4">The sequence shown here is derived from an EMBL/GenBank/DDBJ whole genome shotgun (WGS) entry which is preliminary data.</text>
</comment>
<reference evidence="4" key="1">
    <citation type="submission" date="2023-06" db="EMBL/GenBank/DDBJ databases">
        <title>Conoideocrella luteorostrata (Hypocreales: Clavicipitaceae), a potential biocontrol fungus for elongate hemlock scale in United States Christmas tree production areas.</title>
        <authorList>
            <person name="Barrett H."/>
            <person name="Lovett B."/>
            <person name="Macias A.M."/>
            <person name="Stajich J.E."/>
            <person name="Kasson M.T."/>
        </authorList>
    </citation>
    <scope>NUCLEOTIDE SEQUENCE</scope>
    <source>
        <strain evidence="4">ARSEF 14590</strain>
    </source>
</reference>
<evidence type="ECO:0000313" key="5">
    <source>
        <dbReference type="Proteomes" id="UP001251528"/>
    </source>
</evidence>
<evidence type="ECO:0000259" key="3">
    <source>
        <dbReference type="PROSITE" id="PS50076"/>
    </source>
</evidence>
<dbReference type="InterPro" id="IPR018253">
    <property type="entry name" value="DnaJ_domain_CS"/>
</dbReference>
<feature type="compositionally biased region" description="Basic and acidic residues" evidence="2">
    <location>
        <begin position="328"/>
        <end position="355"/>
    </location>
</feature>
<evidence type="ECO:0000313" key="4">
    <source>
        <dbReference type="EMBL" id="KAK2593613.1"/>
    </source>
</evidence>
<organism evidence="4 5">
    <name type="scientific">Conoideocrella luteorostrata</name>
    <dbReference type="NCBI Taxonomy" id="1105319"/>
    <lineage>
        <taxon>Eukaryota</taxon>
        <taxon>Fungi</taxon>
        <taxon>Dikarya</taxon>
        <taxon>Ascomycota</taxon>
        <taxon>Pezizomycotina</taxon>
        <taxon>Sordariomycetes</taxon>
        <taxon>Hypocreomycetidae</taxon>
        <taxon>Hypocreales</taxon>
        <taxon>Clavicipitaceae</taxon>
        <taxon>Conoideocrella</taxon>
    </lineage>
</organism>
<sequence>MAPLGFTIDYYAVLQTSENADENTIKACYKRLALTKHPDRNQAPNATAEFQRVQEAYEVLKDPSKRKRFDAQLPHIRREAAARTPFTSKGETNCDFYSQSPQSYEQAIHMLEQKLQGLESENAKLNRDRDTKLQEIYKHRAAIKRLQEQDEQAAKEDAERSTWISFLILNRYTHSEKEQRNRAAALRKSNRRDLEDILRDLQAEGDRLAAKISLLYTEIRQVRVEKRELVEAQSRAQAAAKAKVEKQHREQQRKRQEAEEKARKEREAAEEKARKETEAAKVKAKKEREKELKKTMEELVRKEKEEQESRDRHQQLNWEIEERLRKERDQDARRKGHREALRERMKAEQARKGKEATNSGKPRTGTQRHDQQSTGRHEPEEKDSNNQQKRPSKPKAAEPHLHQTTIPIDVNKSGSCKHRKFWSRIEGRIQCSLCHVTQARFAFRCPGCQMTACASCRDILKNILS</sequence>
<evidence type="ECO:0000256" key="2">
    <source>
        <dbReference type="SAM" id="MobiDB-lite"/>
    </source>
</evidence>
<dbReference type="PANTHER" id="PTHR43096">
    <property type="entry name" value="DNAJ HOMOLOG 1, MITOCHONDRIAL-RELATED"/>
    <property type="match status" value="1"/>
</dbReference>
<dbReference type="SUPFAM" id="SSF46565">
    <property type="entry name" value="Chaperone J-domain"/>
    <property type="match status" value="1"/>
</dbReference>
<feature type="compositionally biased region" description="Basic and acidic residues" evidence="2">
    <location>
        <begin position="367"/>
        <end position="384"/>
    </location>
</feature>
<dbReference type="PROSITE" id="PS50076">
    <property type="entry name" value="DNAJ_2"/>
    <property type="match status" value="1"/>
</dbReference>
<dbReference type="PANTHER" id="PTHR43096:SF10">
    <property type="entry name" value="CHAPERONE PROTEIN DNAJ A6, CHLOROPLASTIC"/>
    <property type="match status" value="1"/>
</dbReference>
<dbReference type="EMBL" id="JASWJB010000204">
    <property type="protein sequence ID" value="KAK2593613.1"/>
    <property type="molecule type" value="Genomic_DNA"/>
</dbReference>
<feature type="domain" description="J" evidence="3">
    <location>
        <begin position="9"/>
        <end position="73"/>
    </location>
</feature>
<dbReference type="SMART" id="SM00271">
    <property type="entry name" value="DnaJ"/>
    <property type="match status" value="1"/>
</dbReference>
<dbReference type="PROSITE" id="PS00636">
    <property type="entry name" value="DNAJ_1"/>
    <property type="match status" value="1"/>
</dbReference>
<proteinExistence type="predicted"/>
<dbReference type="Pfam" id="PF00226">
    <property type="entry name" value="DnaJ"/>
    <property type="match status" value="1"/>
</dbReference>
<evidence type="ECO:0000256" key="1">
    <source>
        <dbReference type="SAM" id="Coils"/>
    </source>
</evidence>
<feature type="coiled-coil region" evidence="1">
    <location>
        <begin position="108"/>
        <end position="135"/>
    </location>
</feature>
<dbReference type="Gene3D" id="1.10.287.110">
    <property type="entry name" value="DnaJ domain"/>
    <property type="match status" value="1"/>
</dbReference>
<feature type="region of interest" description="Disordered" evidence="2">
    <location>
        <begin position="328"/>
        <end position="404"/>
    </location>
</feature>
<dbReference type="PRINTS" id="PR00625">
    <property type="entry name" value="JDOMAIN"/>
</dbReference>
<dbReference type="Proteomes" id="UP001251528">
    <property type="component" value="Unassembled WGS sequence"/>
</dbReference>
<dbReference type="InterPro" id="IPR001623">
    <property type="entry name" value="DnaJ_domain"/>
</dbReference>
<protein>
    <recommendedName>
        <fullName evidence="3">J domain-containing protein</fullName>
    </recommendedName>
</protein>
<dbReference type="CDD" id="cd06257">
    <property type="entry name" value="DnaJ"/>
    <property type="match status" value="1"/>
</dbReference>